<evidence type="ECO:0000259" key="4">
    <source>
        <dbReference type="PROSITE" id="PS50949"/>
    </source>
</evidence>
<dbReference type="SMART" id="SM00345">
    <property type="entry name" value="HTH_GNTR"/>
    <property type="match status" value="1"/>
</dbReference>
<dbReference type="SMART" id="SM00895">
    <property type="entry name" value="FCD"/>
    <property type="match status" value="1"/>
</dbReference>
<protein>
    <submittedName>
        <fullName evidence="5">GntR family transcriptional regulator</fullName>
    </submittedName>
</protein>
<dbReference type="RefSeq" id="WP_198917236.1">
    <property type="nucleotide sequence ID" value="NZ_JAEKPD010000016.1"/>
</dbReference>
<proteinExistence type="predicted"/>
<dbReference type="InterPro" id="IPR008920">
    <property type="entry name" value="TF_FadR/GntR_C"/>
</dbReference>
<keyword evidence="2" id="KW-0238">DNA-binding</keyword>
<dbReference type="PROSITE" id="PS50949">
    <property type="entry name" value="HTH_GNTR"/>
    <property type="match status" value="1"/>
</dbReference>
<dbReference type="PANTHER" id="PTHR43537">
    <property type="entry name" value="TRANSCRIPTIONAL REGULATOR, GNTR FAMILY"/>
    <property type="match status" value="1"/>
</dbReference>
<evidence type="ECO:0000313" key="5">
    <source>
        <dbReference type="EMBL" id="MBJ3764060.1"/>
    </source>
</evidence>
<gene>
    <name evidence="5" type="ORF">ILP92_15020</name>
</gene>
<dbReference type="SUPFAM" id="SSF48008">
    <property type="entry name" value="GntR ligand-binding domain-like"/>
    <property type="match status" value="1"/>
</dbReference>
<dbReference type="InterPro" id="IPR036388">
    <property type="entry name" value="WH-like_DNA-bd_sf"/>
</dbReference>
<comment type="caution">
    <text evidence="5">The sequence shown here is derived from an EMBL/GenBank/DDBJ whole genome shotgun (WGS) entry which is preliminary data.</text>
</comment>
<evidence type="ECO:0000313" key="6">
    <source>
        <dbReference type="Proteomes" id="UP000642488"/>
    </source>
</evidence>
<dbReference type="PRINTS" id="PR00035">
    <property type="entry name" value="HTHGNTR"/>
</dbReference>
<organism evidence="5 6">
    <name type="scientific">Palleronia pontilimi</name>
    <dbReference type="NCBI Taxonomy" id="1964209"/>
    <lineage>
        <taxon>Bacteria</taxon>
        <taxon>Pseudomonadati</taxon>
        <taxon>Pseudomonadota</taxon>
        <taxon>Alphaproteobacteria</taxon>
        <taxon>Rhodobacterales</taxon>
        <taxon>Roseobacteraceae</taxon>
        <taxon>Palleronia</taxon>
    </lineage>
</organism>
<name>A0A934IK60_9RHOB</name>
<dbReference type="Pfam" id="PF07729">
    <property type="entry name" value="FCD"/>
    <property type="match status" value="1"/>
</dbReference>
<reference evidence="5" key="1">
    <citation type="submission" date="2020-12" db="EMBL/GenBank/DDBJ databases">
        <title>Bacterial taxonomy.</title>
        <authorList>
            <person name="Pan X."/>
        </authorList>
    </citation>
    <scope>NUCLEOTIDE SEQUENCE</scope>
    <source>
        <strain evidence="5">KCTC 52957</strain>
    </source>
</reference>
<dbReference type="EMBL" id="JAEKPD010000016">
    <property type="protein sequence ID" value="MBJ3764060.1"/>
    <property type="molecule type" value="Genomic_DNA"/>
</dbReference>
<keyword evidence="1" id="KW-0805">Transcription regulation</keyword>
<dbReference type="InterPro" id="IPR036390">
    <property type="entry name" value="WH_DNA-bd_sf"/>
</dbReference>
<evidence type="ECO:0000256" key="2">
    <source>
        <dbReference type="ARBA" id="ARBA00023125"/>
    </source>
</evidence>
<dbReference type="Gene3D" id="1.10.10.10">
    <property type="entry name" value="Winged helix-like DNA-binding domain superfamily/Winged helix DNA-binding domain"/>
    <property type="match status" value="1"/>
</dbReference>
<dbReference type="CDD" id="cd07377">
    <property type="entry name" value="WHTH_GntR"/>
    <property type="match status" value="1"/>
</dbReference>
<dbReference type="GO" id="GO:0003700">
    <property type="term" value="F:DNA-binding transcription factor activity"/>
    <property type="evidence" value="ECO:0007669"/>
    <property type="project" value="InterPro"/>
</dbReference>
<dbReference type="Pfam" id="PF00392">
    <property type="entry name" value="GntR"/>
    <property type="match status" value="1"/>
</dbReference>
<feature type="domain" description="HTH gntR-type" evidence="4">
    <location>
        <begin position="4"/>
        <end position="71"/>
    </location>
</feature>
<sequence length="216" mass="24358">MAEHSLPEHIADELRRDILRGKLVPGAQIKERDNAAEMGVSRTPMREAIRILAQEGLVVLRPARSPLVADPPFDEIADQVVVLLALEKLSGDLACQHATQDDMDRVRAVADRFETTFYTADRLASFETDMEFHTAIAAASRNRALAETHRAYLARLWRIRYLTSRRRRNRATVLDQHAAILDALLKRDRVAVGAALDTHLGTLTEDIRQLFITEET</sequence>
<keyword evidence="6" id="KW-1185">Reference proteome</keyword>
<accession>A0A934IK60</accession>
<dbReference type="PANTHER" id="PTHR43537:SF50">
    <property type="entry name" value="TRANSCRIPTIONAL REGULATORY PROTEIN"/>
    <property type="match status" value="1"/>
</dbReference>
<dbReference type="InterPro" id="IPR011711">
    <property type="entry name" value="GntR_C"/>
</dbReference>
<evidence type="ECO:0000256" key="1">
    <source>
        <dbReference type="ARBA" id="ARBA00023015"/>
    </source>
</evidence>
<dbReference type="Gene3D" id="1.20.120.530">
    <property type="entry name" value="GntR ligand-binding domain-like"/>
    <property type="match status" value="1"/>
</dbReference>
<dbReference type="SUPFAM" id="SSF46785">
    <property type="entry name" value="Winged helix' DNA-binding domain"/>
    <property type="match status" value="1"/>
</dbReference>
<dbReference type="AlphaFoldDB" id="A0A934IK60"/>
<dbReference type="GO" id="GO:0003677">
    <property type="term" value="F:DNA binding"/>
    <property type="evidence" value="ECO:0007669"/>
    <property type="project" value="UniProtKB-KW"/>
</dbReference>
<dbReference type="Proteomes" id="UP000642488">
    <property type="component" value="Unassembled WGS sequence"/>
</dbReference>
<keyword evidence="3" id="KW-0804">Transcription</keyword>
<dbReference type="InterPro" id="IPR000524">
    <property type="entry name" value="Tscrpt_reg_HTH_GntR"/>
</dbReference>
<evidence type="ECO:0000256" key="3">
    <source>
        <dbReference type="ARBA" id="ARBA00023163"/>
    </source>
</evidence>